<organism evidence="2 3">
    <name type="scientific">Carnegiea gigantea</name>
    <dbReference type="NCBI Taxonomy" id="171969"/>
    <lineage>
        <taxon>Eukaryota</taxon>
        <taxon>Viridiplantae</taxon>
        <taxon>Streptophyta</taxon>
        <taxon>Embryophyta</taxon>
        <taxon>Tracheophyta</taxon>
        <taxon>Spermatophyta</taxon>
        <taxon>Magnoliopsida</taxon>
        <taxon>eudicotyledons</taxon>
        <taxon>Gunneridae</taxon>
        <taxon>Pentapetalae</taxon>
        <taxon>Caryophyllales</taxon>
        <taxon>Cactineae</taxon>
        <taxon>Cactaceae</taxon>
        <taxon>Cactoideae</taxon>
        <taxon>Echinocereeae</taxon>
        <taxon>Carnegiea</taxon>
    </lineage>
</organism>
<comment type="caution">
    <text evidence="2">The sequence shown here is derived from an EMBL/GenBank/DDBJ whole genome shotgun (WGS) entry which is preliminary data.</text>
</comment>
<dbReference type="AlphaFoldDB" id="A0A9Q1QCP7"/>
<dbReference type="Proteomes" id="UP001153076">
    <property type="component" value="Unassembled WGS sequence"/>
</dbReference>
<protein>
    <submittedName>
        <fullName evidence="2">Uncharacterized protein</fullName>
    </submittedName>
</protein>
<feature type="region of interest" description="Disordered" evidence="1">
    <location>
        <begin position="198"/>
        <end position="230"/>
    </location>
</feature>
<reference evidence="2" key="1">
    <citation type="submission" date="2022-04" db="EMBL/GenBank/DDBJ databases">
        <title>Carnegiea gigantea Genome sequencing and assembly v2.</title>
        <authorList>
            <person name="Copetti D."/>
            <person name="Sanderson M.J."/>
            <person name="Burquez A."/>
            <person name="Wojciechowski M.F."/>
        </authorList>
    </citation>
    <scope>NUCLEOTIDE SEQUENCE</scope>
    <source>
        <strain evidence="2">SGP5-SGP5p</strain>
        <tissue evidence="2">Aerial part</tissue>
    </source>
</reference>
<evidence type="ECO:0000256" key="1">
    <source>
        <dbReference type="SAM" id="MobiDB-lite"/>
    </source>
</evidence>
<evidence type="ECO:0000313" key="3">
    <source>
        <dbReference type="Proteomes" id="UP001153076"/>
    </source>
</evidence>
<keyword evidence="3" id="KW-1185">Reference proteome</keyword>
<gene>
    <name evidence="2" type="ORF">Cgig2_006396</name>
</gene>
<dbReference type="EMBL" id="JAKOGI010000308">
    <property type="protein sequence ID" value="KAJ8437292.1"/>
    <property type="molecule type" value="Genomic_DNA"/>
</dbReference>
<dbReference type="Pfam" id="PF11839">
    <property type="entry name" value="Alanine_zipper"/>
    <property type="match status" value="1"/>
</dbReference>
<evidence type="ECO:0000313" key="2">
    <source>
        <dbReference type="EMBL" id="KAJ8437292.1"/>
    </source>
</evidence>
<dbReference type="OrthoDB" id="1749009at2759"/>
<accession>A0A9Q1QCP7</accession>
<proteinExistence type="predicted"/>
<sequence>MEVQSENYIHISTVPNPVSKAIPLGKQPPSNRKSTVKKTRGIVYCRKLTMLPLGEKLIVEFDNDGIPVGANGSNFSFFLGNQVRNRIVIPVQKEKYGRECSRLNLMLKSRTRTSDEPVNAKNLANNMHAKVSLNDKTNEQIFQEVLGKDTHGCLSAYGRGKSITDYFAVKPSRLDLTQDVIELKKRADETVMEAKKDVEEARKEAEHAKLEAEQAKKEAEEARKEAETTR</sequence>
<name>A0A9Q1QCP7_9CARY</name>
<dbReference type="InterPro" id="IPR021793">
    <property type="entry name" value="Oprl"/>
</dbReference>